<gene>
    <name evidence="3" type="ORF">SAMN05444405_11840</name>
</gene>
<feature type="chain" id="PRO_5012883646" description="SusE outer membrane protein domain-containing protein" evidence="1">
    <location>
        <begin position="22"/>
        <end position="486"/>
    </location>
</feature>
<dbReference type="STRING" id="1297750.SAMN05444405_11840"/>
<sequence length="486" mass="53189">MKKIYSILLVLAGCLAFSACSDNLMELNKGEEELALTVSATNVALNENNAAGDGITFNWTTGTNKGTNAAISYTLEIDKAGNNFTKAYYVDLGQQVYSLKYTVEDLNEIITKELGVDYNKSADLEARITATVADANVEVQTAKTSFAATTYKPVSSTLYLIGSATPNGFNADNAAAMQRTTNGIFTWSGNLNKGTFKFITTLGSFIPSYNRDAASSDLKLIYRSSFDNPDEQFSIDEAGYYTIKVNLLNLSISVVKSATAVPPYSKIWFVGSFSSWNFTEMTQDPANPFIFRYGAVFNWNDGGEFKFATAQGWNNMYHPTTANAPYTWTAVKLDDTGDNKWSMTQSQCGKAYKIALDITPGKESMVMTEFTPYAGIYMVGDATPNGWSIDNATAMTAVDAYTFTWTGNLTAGDIKFTCDKQGDWMGAWFMATADGKALTDGTENITFVDKHIAGNGDIDRKWKVSTAGKYTILLNQLTEKMTVTKN</sequence>
<keyword evidence="1" id="KW-0732">Signal</keyword>
<keyword evidence="4" id="KW-1185">Reference proteome</keyword>
<accession>A0A1M5FXI9</accession>
<dbReference type="Pfam" id="PF14292">
    <property type="entry name" value="SusE"/>
    <property type="match status" value="1"/>
</dbReference>
<dbReference type="InterPro" id="IPR025970">
    <property type="entry name" value="SusE"/>
</dbReference>
<dbReference type="PROSITE" id="PS51257">
    <property type="entry name" value="PROKAR_LIPOPROTEIN"/>
    <property type="match status" value="1"/>
</dbReference>
<dbReference type="GO" id="GO:0019867">
    <property type="term" value="C:outer membrane"/>
    <property type="evidence" value="ECO:0007669"/>
    <property type="project" value="InterPro"/>
</dbReference>
<feature type="domain" description="SusE outer membrane protein" evidence="2">
    <location>
        <begin position="28"/>
        <end position="128"/>
    </location>
</feature>
<name>A0A1M5FXI9_9BACE</name>
<dbReference type="AlphaFoldDB" id="A0A1M5FXI9"/>
<proteinExistence type="predicted"/>
<dbReference type="Proteomes" id="UP000184509">
    <property type="component" value="Unassembled WGS sequence"/>
</dbReference>
<evidence type="ECO:0000313" key="4">
    <source>
        <dbReference type="Proteomes" id="UP000184509"/>
    </source>
</evidence>
<dbReference type="GO" id="GO:2001070">
    <property type="term" value="F:starch binding"/>
    <property type="evidence" value="ECO:0007669"/>
    <property type="project" value="InterPro"/>
</dbReference>
<evidence type="ECO:0000313" key="3">
    <source>
        <dbReference type="EMBL" id="SHF96218.1"/>
    </source>
</evidence>
<dbReference type="OrthoDB" id="975117at2"/>
<dbReference type="EMBL" id="FQTV01000018">
    <property type="protein sequence ID" value="SHF96218.1"/>
    <property type="molecule type" value="Genomic_DNA"/>
</dbReference>
<dbReference type="RefSeq" id="WP_073403611.1">
    <property type="nucleotide sequence ID" value="NZ_FQTV01000018.1"/>
</dbReference>
<organism evidence="3 4">
    <name type="scientific">Bacteroides luti</name>
    <dbReference type="NCBI Taxonomy" id="1297750"/>
    <lineage>
        <taxon>Bacteria</taxon>
        <taxon>Pseudomonadati</taxon>
        <taxon>Bacteroidota</taxon>
        <taxon>Bacteroidia</taxon>
        <taxon>Bacteroidales</taxon>
        <taxon>Bacteroidaceae</taxon>
        <taxon>Bacteroides</taxon>
    </lineage>
</organism>
<protein>
    <recommendedName>
        <fullName evidence="2">SusE outer membrane protein domain-containing protein</fullName>
    </recommendedName>
</protein>
<dbReference type="Gene3D" id="2.60.40.3620">
    <property type="match status" value="3"/>
</dbReference>
<feature type="signal peptide" evidence="1">
    <location>
        <begin position="1"/>
        <end position="21"/>
    </location>
</feature>
<evidence type="ECO:0000259" key="2">
    <source>
        <dbReference type="Pfam" id="PF14292"/>
    </source>
</evidence>
<reference evidence="3 4" key="1">
    <citation type="submission" date="2016-11" db="EMBL/GenBank/DDBJ databases">
        <authorList>
            <person name="Jaros S."/>
            <person name="Januszkiewicz K."/>
            <person name="Wedrychowicz H."/>
        </authorList>
    </citation>
    <scope>NUCLEOTIDE SEQUENCE [LARGE SCALE GENOMIC DNA]</scope>
    <source>
        <strain evidence="3 4">DSM 26991</strain>
    </source>
</reference>
<evidence type="ECO:0000256" key="1">
    <source>
        <dbReference type="SAM" id="SignalP"/>
    </source>
</evidence>